<evidence type="ECO:0000313" key="3">
    <source>
        <dbReference type="EMBL" id="MBM2616187.1"/>
    </source>
</evidence>
<dbReference type="Proteomes" id="UP000632138">
    <property type="component" value="Unassembled WGS sequence"/>
</dbReference>
<dbReference type="Gene3D" id="3.60.40.10">
    <property type="entry name" value="PPM-type phosphatase domain"/>
    <property type="match status" value="1"/>
</dbReference>
<dbReference type="Gene3D" id="3.30.450.40">
    <property type="match status" value="1"/>
</dbReference>
<comment type="caution">
    <text evidence="3">The sequence shown here is derived from an EMBL/GenBank/DDBJ whole genome shotgun (WGS) entry which is preliminary data.</text>
</comment>
<dbReference type="Pfam" id="PF07228">
    <property type="entry name" value="SpoIIE"/>
    <property type="match status" value="1"/>
</dbReference>
<dbReference type="SUPFAM" id="SSF81606">
    <property type="entry name" value="PP2C-like"/>
    <property type="match status" value="1"/>
</dbReference>
<reference evidence="3 4" key="1">
    <citation type="submission" date="2021-01" db="EMBL/GenBank/DDBJ databases">
        <title>Actinoplanes sp. nov. LDG1-06 isolated from lichen.</title>
        <authorList>
            <person name="Saeng-In P."/>
            <person name="Phongsopitanun W."/>
            <person name="Kanchanasin P."/>
            <person name="Yuki M."/>
            <person name="Kudo T."/>
            <person name="Ohkuma M."/>
            <person name="Tanasupawat S."/>
        </authorList>
    </citation>
    <scope>NUCLEOTIDE SEQUENCE [LARGE SCALE GENOMIC DNA]</scope>
    <source>
        <strain evidence="3 4">LDG1-06</strain>
    </source>
</reference>
<dbReference type="EMBL" id="JAENHP010000003">
    <property type="protein sequence ID" value="MBM2616187.1"/>
    <property type="molecule type" value="Genomic_DNA"/>
</dbReference>
<dbReference type="RefSeq" id="WP_236046647.1">
    <property type="nucleotide sequence ID" value="NZ_JAENHP010000003.1"/>
</dbReference>
<dbReference type="InterPro" id="IPR029016">
    <property type="entry name" value="GAF-like_dom_sf"/>
</dbReference>
<gene>
    <name evidence="3" type="ORF">JIG36_11530</name>
</gene>
<feature type="domain" description="PPM-type phosphatase" evidence="2">
    <location>
        <begin position="312"/>
        <end position="519"/>
    </location>
</feature>
<evidence type="ECO:0000313" key="4">
    <source>
        <dbReference type="Proteomes" id="UP000632138"/>
    </source>
</evidence>
<sequence length="524" mass="56145">MSEADARWAGALHRLWGAVVAIGSREQLADLVLPPLQQLPGVRAVWGLRHATDGDRVLAYRWRGVPLTGDLQQLALDLAPGKAGPAHVVDTGAALRAYGVGRVVAARFDQPGQAAGTFLVAVDDTADTGFVADCLTQVVEVTQEAVRRLSSFRDEHEQQVRDALLAEASLQMDAVLDTAQTMYRVPRMAVPAIAEGCLVFVHEDGKPVLRSAVHVDMRRLDALLKEPGMIDRLATPGEHAQVLRARGRVIGLLVFLFDRPAERIPPASFLRDLAARAALAIDNSTLYEQRRQEVVRMQQHLLPSRLPRVAGLRLAASYTVGDRVLEVGGDFYDAVVRANGELVAVIGDVCGRGVDAAALTGMARHTLAALLQEGLSPARALTRLNARLRLDGSWRFITAAVAVVSPDGAVEWTSAGHPAPVVMRAGGGSGRACGGGVPLGVLAEPVLKQSRLELAAGDTLLMFTDGLTESRDAEGRMFEEKALGDTLDRLHGTTPQALVDDLSRAAQTTDDIALLAIRREDDPR</sequence>
<evidence type="ECO:0000259" key="2">
    <source>
        <dbReference type="SMART" id="SM00331"/>
    </source>
</evidence>
<proteinExistence type="predicted"/>
<dbReference type="PANTHER" id="PTHR43156">
    <property type="entry name" value="STAGE II SPORULATION PROTEIN E-RELATED"/>
    <property type="match status" value="1"/>
</dbReference>
<dbReference type="InterPro" id="IPR036457">
    <property type="entry name" value="PPM-type-like_dom_sf"/>
</dbReference>
<organism evidence="3 4">
    <name type="scientific">Paractinoplanes ovalisporus</name>
    <dbReference type="NCBI Taxonomy" id="2810368"/>
    <lineage>
        <taxon>Bacteria</taxon>
        <taxon>Bacillati</taxon>
        <taxon>Actinomycetota</taxon>
        <taxon>Actinomycetes</taxon>
        <taxon>Micromonosporales</taxon>
        <taxon>Micromonosporaceae</taxon>
        <taxon>Paractinoplanes</taxon>
    </lineage>
</organism>
<dbReference type="SUPFAM" id="SSF55781">
    <property type="entry name" value="GAF domain-like"/>
    <property type="match status" value="1"/>
</dbReference>
<evidence type="ECO:0000256" key="1">
    <source>
        <dbReference type="ARBA" id="ARBA00022801"/>
    </source>
</evidence>
<dbReference type="InterPro" id="IPR001932">
    <property type="entry name" value="PPM-type_phosphatase-like_dom"/>
</dbReference>
<dbReference type="InterPro" id="IPR052016">
    <property type="entry name" value="Bact_Sigma-Reg"/>
</dbReference>
<name>A0ABS2A8M9_9ACTN</name>
<accession>A0ABS2A8M9</accession>
<dbReference type="PANTHER" id="PTHR43156:SF2">
    <property type="entry name" value="STAGE II SPORULATION PROTEIN E"/>
    <property type="match status" value="1"/>
</dbReference>
<keyword evidence="1" id="KW-0378">Hydrolase</keyword>
<protein>
    <submittedName>
        <fullName evidence="3">Serine/threonine-protein phosphatase</fullName>
    </submittedName>
</protein>
<dbReference type="SMART" id="SM00331">
    <property type="entry name" value="PP2C_SIG"/>
    <property type="match status" value="1"/>
</dbReference>
<keyword evidence="4" id="KW-1185">Reference proteome</keyword>